<gene>
    <name evidence="1" type="ORF">XbrCFBP1976_09340</name>
</gene>
<comment type="caution">
    <text evidence="1">The sequence shown here is derived from an EMBL/GenBank/DDBJ whole genome shotgun (WGS) entry which is preliminary data.</text>
</comment>
<accession>A0ABX5BSI9</accession>
<dbReference type="Proteomes" id="UP000239710">
    <property type="component" value="Unassembled WGS sequence"/>
</dbReference>
<dbReference type="EMBL" id="MDCE01000011">
    <property type="protein sequence ID" value="PPV07011.1"/>
    <property type="molecule type" value="Genomic_DNA"/>
</dbReference>
<evidence type="ECO:0000313" key="2">
    <source>
        <dbReference type="Proteomes" id="UP000239710"/>
    </source>
</evidence>
<reference evidence="1 2" key="1">
    <citation type="submission" date="2016-08" db="EMBL/GenBank/DDBJ databases">
        <title>Evolution of the type three secretion system and type three effector repertoires in Xanthomonas.</title>
        <authorList>
            <person name="Merda D."/>
            <person name="Briand M."/>
            <person name="Bosis E."/>
            <person name="Rousseau C."/>
            <person name="Portier P."/>
            <person name="Jacques M.-A."/>
            <person name="Fischer-Le Saux M."/>
        </authorList>
    </citation>
    <scope>NUCLEOTIDE SEQUENCE [LARGE SCALE GENOMIC DNA]</scope>
    <source>
        <strain evidence="1 2">CFBP1976</strain>
    </source>
</reference>
<organism evidence="1 2">
    <name type="scientific">Xanthomonas bromi</name>
    <dbReference type="NCBI Taxonomy" id="56449"/>
    <lineage>
        <taxon>Bacteria</taxon>
        <taxon>Pseudomonadati</taxon>
        <taxon>Pseudomonadota</taxon>
        <taxon>Gammaproteobacteria</taxon>
        <taxon>Lysobacterales</taxon>
        <taxon>Lysobacteraceae</taxon>
        <taxon>Xanthomonas</taxon>
    </lineage>
</organism>
<sequence>MARLQPVPCALAAAEFSTDLLDDDAADVRTCMRLAAACLRDTSYKESFERANRTVCIAATSRF</sequence>
<protein>
    <submittedName>
        <fullName evidence="1">Uncharacterized protein</fullName>
    </submittedName>
</protein>
<keyword evidence="2" id="KW-1185">Reference proteome</keyword>
<evidence type="ECO:0000313" key="1">
    <source>
        <dbReference type="EMBL" id="PPV07011.1"/>
    </source>
</evidence>
<name>A0ABX5BSI9_9XANT</name>
<proteinExistence type="predicted"/>